<accession>A0A4Q7LZH5</accession>
<dbReference type="EMBL" id="SGWW01000001">
    <property type="protein sequence ID" value="RZS59299.1"/>
    <property type="molecule type" value="Genomic_DNA"/>
</dbReference>
<dbReference type="OrthoDB" id="5126510at2"/>
<feature type="transmembrane region" description="Helical" evidence="2">
    <location>
        <begin position="20"/>
        <end position="41"/>
    </location>
</feature>
<dbReference type="Proteomes" id="UP000293519">
    <property type="component" value="Unassembled WGS sequence"/>
</dbReference>
<gene>
    <name evidence="3" type="ORF">EV141_0519</name>
</gene>
<proteinExistence type="predicted"/>
<evidence type="ECO:0000256" key="1">
    <source>
        <dbReference type="SAM" id="MobiDB-lite"/>
    </source>
</evidence>
<keyword evidence="2" id="KW-1133">Transmembrane helix</keyword>
<sequence length="308" mass="33698">MVPPNPSPNPGLLGIIDQSPTLATIVGGLILAGILYGLSFVNKLKPAYKMTGRALVRFFKWVWTLRVNGEVKRESLIRKGYENRDAEVKAERTRSPRPSWRVSTDTPFGEDVFFLHNSGWQVSDVRLDADPDFFTFDGEAFFAGAFGDNSAGASTGRQFRGRLTNRGRREGVTFRVTWIDQNGDEQPKTAGGGLPSTVTLAPKPPKTVVQPSWQIGRPKQNPGKDIYVLANGAEGSITNNVVIDASPHYFTFTLKKELGDLEGIGILRFAGRPTDAGVAFGVDFTVSYEDVNGEPHSDHVPAKFGFIP</sequence>
<evidence type="ECO:0000313" key="4">
    <source>
        <dbReference type="Proteomes" id="UP000293519"/>
    </source>
</evidence>
<reference evidence="3 4" key="1">
    <citation type="journal article" date="2015" name="Stand. Genomic Sci.">
        <title>Genomic Encyclopedia of Bacterial and Archaeal Type Strains, Phase III: the genomes of soil and plant-associated and newly described type strains.</title>
        <authorList>
            <person name="Whitman W.B."/>
            <person name="Woyke T."/>
            <person name="Klenk H.P."/>
            <person name="Zhou Y."/>
            <person name="Lilburn T.G."/>
            <person name="Beck B.J."/>
            <person name="De Vos P."/>
            <person name="Vandamme P."/>
            <person name="Eisen J.A."/>
            <person name="Garrity G."/>
            <person name="Hugenholtz P."/>
            <person name="Kyrpides N.C."/>
        </authorList>
    </citation>
    <scope>NUCLEOTIDE SEQUENCE [LARGE SCALE GENOMIC DNA]</scope>
    <source>
        <strain evidence="3 4">CV2</strain>
    </source>
</reference>
<dbReference type="AlphaFoldDB" id="A0A4Q7LZH5"/>
<feature type="region of interest" description="Disordered" evidence="1">
    <location>
        <begin position="182"/>
        <end position="210"/>
    </location>
</feature>
<evidence type="ECO:0000313" key="3">
    <source>
        <dbReference type="EMBL" id="RZS59299.1"/>
    </source>
</evidence>
<keyword evidence="4" id="KW-1185">Reference proteome</keyword>
<evidence type="ECO:0000256" key="2">
    <source>
        <dbReference type="SAM" id="Phobius"/>
    </source>
</evidence>
<protein>
    <submittedName>
        <fullName evidence="3">Uncharacterized protein</fullName>
    </submittedName>
</protein>
<keyword evidence="2" id="KW-0472">Membrane</keyword>
<name>A0A4Q7LZH5_9MICO</name>
<dbReference type="RefSeq" id="WP_130484397.1">
    <property type="nucleotide sequence ID" value="NZ_SGWW01000001.1"/>
</dbReference>
<keyword evidence="2" id="KW-0812">Transmembrane</keyword>
<organism evidence="3 4">
    <name type="scientific">Microcella putealis</name>
    <dbReference type="NCBI Taxonomy" id="337005"/>
    <lineage>
        <taxon>Bacteria</taxon>
        <taxon>Bacillati</taxon>
        <taxon>Actinomycetota</taxon>
        <taxon>Actinomycetes</taxon>
        <taxon>Micrococcales</taxon>
        <taxon>Microbacteriaceae</taxon>
        <taxon>Microcella</taxon>
    </lineage>
</organism>
<comment type="caution">
    <text evidence="3">The sequence shown here is derived from an EMBL/GenBank/DDBJ whole genome shotgun (WGS) entry which is preliminary data.</text>
</comment>